<sequence>MDGVCHRPRITNAKYIQADIAGLGFSPWTRDNSLRPIDLQPANIMFPVVGTSSSDDFLQPPEFSPVTWLGGVEKDDSAPRYLMASQRIRGTLDNADLSTLLVKIGDVGGATLGQQHDELLPVTPNSFTCT</sequence>
<dbReference type="EMBL" id="LFMY01000018">
    <property type="protein sequence ID" value="OKL55726.1"/>
    <property type="molecule type" value="Genomic_DNA"/>
</dbReference>
<dbReference type="RefSeq" id="XP_020115847.1">
    <property type="nucleotide sequence ID" value="XM_020263985.1"/>
</dbReference>
<keyword evidence="2" id="KW-1185">Reference proteome</keyword>
<dbReference type="Proteomes" id="UP000214365">
    <property type="component" value="Unassembled WGS sequence"/>
</dbReference>
<evidence type="ECO:0000313" key="2">
    <source>
        <dbReference type="Proteomes" id="UP000214365"/>
    </source>
</evidence>
<protein>
    <submittedName>
        <fullName evidence="1">Uncharacterized protein</fullName>
    </submittedName>
</protein>
<dbReference type="OrthoDB" id="5979581at2759"/>
<dbReference type="GeneID" id="31008846"/>
<comment type="caution">
    <text evidence="1">The sequence shown here is derived from an EMBL/GenBank/DDBJ whole genome shotgun (WGS) entry which is preliminary data.</text>
</comment>
<accession>A0A1Q5Q7A2</accession>
<evidence type="ECO:0000313" key="1">
    <source>
        <dbReference type="EMBL" id="OKL55726.1"/>
    </source>
</evidence>
<reference evidence="1 2" key="1">
    <citation type="submission" date="2015-06" db="EMBL/GenBank/DDBJ databases">
        <title>Talaromyces atroroseus IBT 11181 draft genome.</title>
        <authorList>
            <person name="Rasmussen K.B."/>
            <person name="Rasmussen S."/>
            <person name="Petersen B."/>
            <person name="Sicheritz-Ponten T."/>
            <person name="Mortensen U.H."/>
            <person name="Thrane U."/>
        </authorList>
    </citation>
    <scope>NUCLEOTIDE SEQUENCE [LARGE SCALE GENOMIC DNA]</scope>
    <source>
        <strain evidence="1 2">IBT 11181</strain>
    </source>
</reference>
<name>A0A1Q5Q7A2_TALAT</name>
<gene>
    <name evidence="1" type="ORF">UA08_09090</name>
</gene>
<proteinExistence type="predicted"/>
<dbReference type="AlphaFoldDB" id="A0A1Q5Q7A2"/>
<dbReference type="STRING" id="1441469.A0A1Q5Q7A2"/>
<organism evidence="1 2">
    <name type="scientific">Talaromyces atroroseus</name>
    <dbReference type="NCBI Taxonomy" id="1441469"/>
    <lineage>
        <taxon>Eukaryota</taxon>
        <taxon>Fungi</taxon>
        <taxon>Dikarya</taxon>
        <taxon>Ascomycota</taxon>
        <taxon>Pezizomycotina</taxon>
        <taxon>Eurotiomycetes</taxon>
        <taxon>Eurotiomycetidae</taxon>
        <taxon>Eurotiales</taxon>
        <taxon>Trichocomaceae</taxon>
        <taxon>Talaromyces</taxon>
        <taxon>Talaromyces sect. Trachyspermi</taxon>
    </lineage>
</organism>